<dbReference type="SMART" id="SM00271">
    <property type="entry name" value="DnaJ"/>
    <property type="match status" value="1"/>
</dbReference>
<dbReference type="Pfam" id="PF00226">
    <property type="entry name" value="DnaJ"/>
    <property type="match status" value="1"/>
</dbReference>
<dbReference type="PROSITE" id="PS50076">
    <property type="entry name" value="DNAJ_2"/>
    <property type="match status" value="1"/>
</dbReference>
<reference evidence="2" key="1">
    <citation type="submission" date="2015-01" db="EMBL/GenBank/DDBJ databases">
        <authorList>
            <person name="Zhao X.J."/>
            <person name="Ma P."/>
        </authorList>
    </citation>
    <scope>NUCLEOTIDE SEQUENCE</scope>
    <source>
        <strain evidence="2">ECN49</strain>
        <plasmid evidence="2">pKPC-ECN49</plasmid>
    </source>
</reference>
<protein>
    <submittedName>
        <fullName evidence="2">DnaJ-like chaperone</fullName>
    </submittedName>
</protein>
<evidence type="ECO:0000256" key="1">
    <source>
        <dbReference type="ARBA" id="ARBA00023186"/>
    </source>
</evidence>
<dbReference type="PRINTS" id="PR00625">
    <property type="entry name" value="JDOMAIN"/>
</dbReference>
<dbReference type="SUPFAM" id="SSF46565">
    <property type="entry name" value="Chaperone J-domain"/>
    <property type="match status" value="1"/>
</dbReference>
<dbReference type="Gene3D" id="1.10.287.110">
    <property type="entry name" value="DnaJ domain"/>
    <property type="match status" value="1"/>
</dbReference>
<dbReference type="InterPro" id="IPR001025">
    <property type="entry name" value="BAH_dom"/>
</dbReference>
<dbReference type="InterPro" id="IPR050817">
    <property type="entry name" value="DjlA_DnaK_co-chaperone"/>
</dbReference>
<dbReference type="EMBL" id="KP726894">
    <property type="protein sequence ID" value="ALK43866.1"/>
    <property type="molecule type" value="Genomic_DNA"/>
</dbReference>
<keyword evidence="1" id="KW-0143">Chaperone</keyword>
<accession>A0A0P0L6Y2</accession>
<dbReference type="CDD" id="cd06257">
    <property type="entry name" value="DnaJ"/>
    <property type="match status" value="1"/>
</dbReference>
<dbReference type="PROSITE" id="PS51038">
    <property type="entry name" value="BAH"/>
    <property type="match status" value="1"/>
</dbReference>
<dbReference type="PANTHER" id="PTHR24074">
    <property type="entry name" value="CO-CHAPERONE PROTEIN DJLA"/>
    <property type="match status" value="1"/>
</dbReference>
<dbReference type="InterPro" id="IPR036869">
    <property type="entry name" value="J_dom_sf"/>
</dbReference>
<dbReference type="GO" id="GO:0003682">
    <property type="term" value="F:chromatin binding"/>
    <property type="evidence" value="ECO:0007669"/>
    <property type="project" value="InterPro"/>
</dbReference>
<dbReference type="RefSeq" id="WP_020956910.1">
    <property type="nucleotide sequence ID" value="NZ_CACTIK010000199.1"/>
</dbReference>
<name>A0A0P0L6Y2_ENTCL</name>
<evidence type="ECO:0000313" key="2">
    <source>
        <dbReference type="EMBL" id="ALK43866.1"/>
    </source>
</evidence>
<sequence>MNIQQALNIFGLSGELTEQDVKKAYKQAALKFHPDKNRENQTAAEMMKAINTAYDFLMQNIARINECQSNEDSARYNYGEELENVLNALQGMSGVIFEVAGNWIWISGDTKAHKDAIKALGCKWASKKQMWFYRPDEYKASRNRKEHSIDEIREMYGTTGQRKATGFQKVENRA</sequence>
<organism evidence="2">
    <name type="scientific">Enterobacter cloacae</name>
    <dbReference type="NCBI Taxonomy" id="550"/>
    <lineage>
        <taxon>Bacteria</taxon>
        <taxon>Pseudomonadati</taxon>
        <taxon>Pseudomonadota</taxon>
        <taxon>Gammaproteobacteria</taxon>
        <taxon>Enterobacterales</taxon>
        <taxon>Enterobacteriaceae</taxon>
        <taxon>Enterobacter</taxon>
        <taxon>Enterobacter cloacae complex</taxon>
    </lineage>
</organism>
<keyword evidence="2" id="KW-0614">Plasmid</keyword>
<dbReference type="InterPro" id="IPR001623">
    <property type="entry name" value="DnaJ_domain"/>
</dbReference>
<dbReference type="AlphaFoldDB" id="A0A0P0L6Y2"/>
<geneLocation type="plasmid" evidence="2">
    <name>pKPC-ECN49</name>
</geneLocation>
<proteinExistence type="predicted"/>